<evidence type="ECO:0000256" key="1">
    <source>
        <dbReference type="ARBA" id="ARBA00008773"/>
    </source>
</evidence>
<evidence type="ECO:0008006" key="8">
    <source>
        <dbReference type="Google" id="ProtNLM"/>
    </source>
</evidence>
<proteinExistence type="inferred from homology"/>
<evidence type="ECO:0000313" key="7">
    <source>
        <dbReference type="Proteomes" id="UP001408789"/>
    </source>
</evidence>
<dbReference type="GO" id="GO:0005975">
    <property type="term" value="P:carbohydrate metabolic process"/>
    <property type="evidence" value="ECO:0007669"/>
    <property type="project" value="InterPro"/>
</dbReference>
<protein>
    <recommendedName>
        <fullName evidence="8">Beta-1,3-glucanase</fullName>
    </recommendedName>
</protein>
<comment type="similarity">
    <text evidence="1 4">Belongs to the glycosyl hydrolase 17 family.</text>
</comment>
<dbReference type="InterPro" id="IPR044965">
    <property type="entry name" value="Glyco_hydro_17_plant"/>
</dbReference>
<keyword evidence="2" id="KW-0378">Hydrolase</keyword>
<dbReference type="GO" id="GO:0004553">
    <property type="term" value="F:hydrolase activity, hydrolyzing O-glycosyl compounds"/>
    <property type="evidence" value="ECO:0007669"/>
    <property type="project" value="InterPro"/>
</dbReference>
<sequence length="392" mass="43478">MPPSLSIITFLSLLLLPSAVTATTIGVTYIPSPTLPPPEQVLANLLSKKITAVRLPVPDPNIIRAFSYTNISLFLAIPNSLIPSIAANRSAASLWLYDHVIPFYPRAHITAISVGTHVLAQGDVTSADLLVPAIRNVYRSLTDIGIRQITVSTTFSFVNIMTTPFPPSSAEFQQPANNFVIKPLLDLLSETDSSFFVSLYPYSVYKLRPEIPIGFALFQQHAYNFREDTVTGVRYRNLFDLMVDAVIAAMAVAGHENIPVVVAETGWPSYDSNGEVEAQDVYSEMYLQGLVNHVRSGKGTPLRKEGAAEIYIYEMFDTNDTATKGLNSDGAWQNWGFCYPNMSMKFEIDFSNGGSPLMELEDERVTTCLLVLVYFILVLKIRDDLILFFILQ</sequence>
<dbReference type="InterPro" id="IPR000490">
    <property type="entry name" value="Glyco_hydro_17"/>
</dbReference>
<keyword evidence="5" id="KW-0732">Signal</keyword>
<feature type="chain" id="PRO_5043013392" description="Beta-1,3-glucanase" evidence="5">
    <location>
        <begin position="23"/>
        <end position="392"/>
    </location>
</feature>
<gene>
    <name evidence="6" type="ORF">SSX86_001974</name>
</gene>
<dbReference type="AlphaFoldDB" id="A0AAP0DS09"/>
<keyword evidence="3" id="KW-0326">Glycosidase</keyword>
<evidence type="ECO:0000256" key="5">
    <source>
        <dbReference type="SAM" id="SignalP"/>
    </source>
</evidence>
<name>A0AAP0DS09_9ASTR</name>
<dbReference type="SUPFAM" id="SSF51445">
    <property type="entry name" value="(Trans)glycosidases"/>
    <property type="match status" value="1"/>
</dbReference>
<feature type="signal peptide" evidence="5">
    <location>
        <begin position="1"/>
        <end position="22"/>
    </location>
</feature>
<dbReference type="InterPro" id="IPR017853">
    <property type="entry name" value="GH"/>
</dbReference>
<dbReference type="EMBL" id="JBCNJP010000006">
    <property type="protein sequence ID" value="KAK9077917.1"/>
    <property type="molecule type" value="Genomic_DNA"/>
</dbReference>
<evidence type="ECO:0000256" key="4">
    <source>
        <dbReference type="RuleBase" id="RU004335"/>
    </source>
</evidence>
<evidence type="ECO:0000256" key="2">
    <source>
        <dbReference type="ARBA" id="ARBA00022801"/>
    </source>
</evidence>
<dbReference type="Pfam" id="PF00332">
    <property type="entry name" value="Glyco_hydro_17"/>
    <property type="match status" value="1"/>
</dbReference>
<accession>A0AAP0DS09</accession>
<comment type="caution">
    <text evidence="6">The sequence shown here is derived from an EMBL/GenBank/DDBJ whole genome shotgun (WGS) entry which is preliminary data.</text>
</comment>
<dbReference type="PANTHER" id="PTHR32227">
    <property type="entry name" value="GLUCAN ENDO-1,3-BETA-GLUCOSIDASE BG1-RELATED-RELATED"/>
    <property type="match status" value="1"/>
</dbReference>
<reference evidence="6 7" key="1">
    <citation type="submission" date="2024-04" db="EMBL/GenBank/DDBJ databases">
        <title>The reference genome of an endangered Asteraceae, Deinandra increscens subsp. villosa, native to the Central Coast of California.</title>
        <authorList>
            <person name="Guilliams M."/>
            <person name="Hasenstab-Lehman K."/>
            <person name="Meyer R."/>
            <person name="Mcevoy S."/>
        </authorList>
    </citation>
    <scope>NUCLEOTIDE SEQUENCE [LARGE SCALE GENOMIC DNA]</scope>
    <source>
        <tissue evidence="6">Leaf</tissue>
    </source>
</reference>
<evidence type="ECO:0000256" key="3">
    <source>
        <dbReference type="ARBA" id="ARBA00023295"/>
    </source>
</evidence>
<keyword evidence="7" id="KW-1185">Reference proteome</keyword>
<evidence type="ECO:0000313" key="6">
    <source>
        <dbReference type="EMBL" id="KAK9077917.1"/>
    </source>
</evidence>
<organism evidence="6 7">
    <name type="scientific">Deinandra increscens subsp. villosa</name>
    <dbReference type="NCBI Taxonomy" id="3103831"/>
    <lineage>
        <taxon>Eukaryota</taxon>
        <taxon>Viridiplantae</taxon>
        <taxon>Streptophyta</taxon>
        <taxon>Embryophyta</taxon>
        <taxon>Tracheophyta</taxon>
        <taxon>Spermatophyta</taxon>
        <taxon>Magnoliopsida</taxon>
        <taxon>eudicotyledons</taxon>
        <taxon>Gunneridae</taxon>
        <taxon>Pentapetalae</taxon>
        <taxon>asterids</taxon>
        <taxon>campanulids</taxon>
        <taxon>Asterales</taxon>
        <taxon>Asteraceae</taxon>
        <taxon>Asteroideae</taxon>
        <taxon>Heliantheae alliance</taxon>
        <taxon>Madieae</taxon>
        <taxon>Madiinae</taxon>
        <taxon>Deinandra</taxon>
    </lineage>
</organism>
<dbReference type="Proteomes" id="UP001408789">
    <property type="component" value="Unassembled WGS sequence"/>
</dbReference>
<dbReference type="Gene3D" id="3.20.20.80">
    <property type="entry name" value="Glycosidases"/>
    <property type="match status" value="1"/>
</dbReference>